<name>A0A3M0JF68_HIRRU</name>
<accession>A0A3M0JF68</accession>
<dbReference type="Proteomes" id="UP000269221">
    <property type="component" value="Unassembled WGS sequence"/>
</dbReference>
<organism evidence="2 3">
    <name type="scientific">Hirundo rustica rustica</name>
    <dbReference type="NCBI Taxonomy" id="333673"/>
    <lineage>
        <taxon>Eukaryota</taxon>
        <taxon>Metazoa</taxon>
        <taxon>Chordata</taxon>
        <taxon>Craniata</taxon>
        <taxon>Vertebrata</taxon>
        <taxon>Euteleostomi</taxon>
        <taxon>Archelosauria</taxon>
        <taxon>Archosauria</taxon>
        <taxon>Dinosauria</taxon>
        <taxon>Saurischia</taxon>
        <taxon>Theropoda</taxon>
        <taxon>Coelurosauria</taxon>
        <taxon>Aves</taxon>
        <taxon>Neognathae</taxon>
        <taxon>Neoaves</taxon>
        <taxon>Telluraves</taxon>
        <taxon>Australaves</taxon>
        <taxon>Passeriformes</taxon>
        <taxon>Sylvioidea</taxon>
        <taxon>Hirundinidae</taxon>
        <taxon>Hirundo</taxon>
    </lineage>
</organism>
<evidence type="ECO:0000256" key="1">
    <source>
        <dbReference type="SAM" id="MobiDB-lite"/>
    </source>
</evidence>
<feature type="region of interest" description="Disordered" evidence="1">
    <location>
        <begin position="154"/>
        <end position="187"/>
    </location>
</feature>
<keyword evidence="3" id="KW-1185">Reference proteome</keyword>
<dbReference type="EMBL" id="QRBI01000148">
    <property type="protein sequence ID" value="RMB99641.1"/>
    <property type="molecule type" value="Genomic_DNA"/>
</dbReference>
<evidence type="ECO:0000313" key="3">
    <source>
        <dbReference type="Proteomes" id="UP000269221"/>
    </source>
</evidence>
<evidence type="ECO:0000313" key="2">
    <source>
        <dbReference type="EMBL" id="RMB99641.1"/>
    </source>
</evidence>
<proteinExistence type="predicted"/>
<sequence>MASHPSGYLLEQMEFCPHKTHGPYSRLSHVPQDCQFHQLIITPWKLDVPASSAALVTNRPRVPSALEGAIPQGSVRHIHLLLLVEGVVTWAMDLSDLGNASGVDGSSSRPPINLPLTSRASRLSCRRTWEGKIGWGHGFDSLWKQHCEYRDILGSASPEPGQQTPADPRDIPNRAVPNSREECPSPAARTIPDPGQDAIGLLGHLGTLLALVLLLSPAPQVPLCLGTVQPLCPQPVALQGVVVAKVQDLALGLVKLHVVRLGLSIQPVQVPLKSPPILQQIDTCSQLRVICKSTDGGLNPLTRIISEDIKQNWPQHRPLKDTTGAWLPAARSTVPYHSLVQPAPNPAQSAPVQGMGCQLFQKGAVGNSVKGLAEVQIDNIHSLPCIHQVGHLFIKGDQVGQAVPTPPKSMLAGPDPLAML</sequence>
<dbReference type="AlphaFoldDB" id="A0A3M0JF68"/>
<reference evidence="2 3" key="1">
    <citation type="submission" date="2018-07" db="EMBL/GenBank/DDBJ databases">
        <title>A high quality draft genome assembly of the barn swallow (H. rustica rustica).</title>
        <authorList>
            <person name="Formenti G."/>
            <person name="Chiara M."/>
            <person name="Poveda L."/>
            <person name="Francoijs K.-J."/>
            <person name="Bonisoli-Alquati A."/>
            <person name="Canova L."/>
            <person name="Gianfranceschi L."/>
            <person name="Horner D.S."/>
            <person name="Saino N."/>
        </authorList>
    </citation>
    <scope>NUCLEOTIDE SEQUENCE [LARGE SCALE GENOMIC DNA]</scope>
    <source>
        <strain evidence="2">Chelidonia</strain>
        <tissue evidence="2">Blood</tissue>
    </source>
</reference>
<dbReference type="OrthoDB" id="9400903at2759"/>
<comment type="caution">
    <text evidence="2">The sequence shown here is derived from an EMBL/GenBank/DDBJ whole genome shotgun (WGS) entry which is preliminary data.</text>
</comment>
<protein>
    <submittedName>
        <fullName evidence="2">Uncharacterized protein</fullName>
    </submittedName>
</protein>
<gene>
    <name evidence="2" type="ORF">DUI87_23894</name>
</gene>